<dbReference type="PROSITE" id="PS51352">
    <property type="entry name" value="THIOREDOXIN_2"/>
    <property type="match status" value="1"/>
</dbReference>
<feature type="binding site" evidence="3">
    <location>
        <position position="73"/>
    </location>
    <ligand>
        <name>Cu cation</name>
        <dbReference type="ChEBI" id="CHEBI:23378"/>
    </ligand>
</feature>
<feature type="chain" id="PRO_5043739224" evidence="5">
    <location>
        <begin position="21"/>
        <end position="192"/>
    </location>
</feature>
<dbReference type="KEGG" id="cmav:ABHF33_01795"/>
<keyword evidence="4" id="KW-1015">Disulfide bond</keyword>
<dbReference type="PROSITE" id="PS51257">
    <property type="entry name" value="PROKAR_LIPOPROTEIN"/>
    <property type="match status" value="1"/>
</dbReference>
<evidence type="ECO:0000256" key="2">
    <source>
        <dbReference type="ARBA" id="ARBA00023008"/>
    </source>
</evidence>
<reference evidence="7" key="1">
    <citation type="submission" date="2024-05" db="EMBL/GenBank/DDBJ databases">
        <authorList>
            <person name="Yang L."/>
            <person name="Pan L."/>
        </authorList>
    </citation>
    <scope>NUCLEOTIDE SEQUENCE</scope>
    <source>
        <strain evidence="7">FCG-7</strain>
    </source>
</reference>
<evidence type="ECO:0000313" key="7">
    <source>
        <dbReference type="EMBL" id="XBM01040.1"/>
    </source>
</evidence>
<dbReference type="PANTHER" id="PTHR12151:SF25">
    <property type="entry name" value="LINALOOL DEHYDRATASE_ISOMERASE DOMAIN-CONTAINING PROTEIN"/>
    <property type="match status" value="1"/>
</dbReference>
<evidence type="ECO:0000256" key="5">
    <source>
        <dbReference type="SAM" id="SignalP"/>
    </source>
</evidence>
<dbReference type="GO" id="GO:0046872">
    <property type="term" value="F:metal ion binding"/>
    <property type="evidence" value="ECO:0007669"/>
    <property type="project" value="UniProtKB-KW"/>
</dbReference>
<keyword evidence="5" id="KW-0732">Signal</keyword>
<evidence type="ECO:0000256" key="4">
    <source>
        <dbReference type="PIRSR" id="PIRSR603782-2"/>
    </source>
</evidence>
<dbReference type="Pfam" id="PF02630">
    <property type="entry name" value="SCO1-SenC"/>
    <property type="match status" value="1"/>
</dbReference>
<accession>A0AAU7F8L2</accession>
<dbReference type="PANTHER" id="PTHR12151">
    <property type="entry name" value="ELECTRON TRANSPORT PROTIN SCO1/SENC FAMILY MEMBER"/>
    <property type="match status" value="1"/>
</dbReference>
<dbReference type="Gene3D" id="3.40.30.10">
    <property type="entry name" value="Glutaredoxin"/>
    <property type="match status" value="1"/>
</dbReference>
<dbReference type="FunFam" id="3.40.30.10:FF:000013">
    <property type="entry name" value="Blast:Protein SCO1 homolog, mitochondrial"/>
    <property type="match status" value="1"/>
</dbReference>
<feature type="binding site" evidence="3">
    <location>
        <position position="69"/>
    </location>
    <ligand>
        <name>Cu cation</name>
        <dbReference type="ChEBI" id="CHEBI:23378"/>
    </ligand>
</feature>
<dbReference type="AlphaFoldDB" id="A0AAU7F8L2"/>
<protein>
    <submittedName>
        <fullName evidence="7">SCO family protein</fullName>
    </submittedName>
</protein>
<dbReference type="InterPro" id="IPR013766">
    <property type="entry name" value="Thioredoxin_domain"/>
</dbReference>
<evidence type="ECO:0000256" key="1">
    <source>
        <dbReference type="ARBA" id="ARBA00010996"/>
    </source>
</evidence>
<name>A0AAU7F8L2_9NEIS</name>
<dbReference type="CDD" id="cd02968">
    <property type="entry name" value="SCO"/>
    <property type="match status" value="1"/>
</dbReference>
<feature type="domain" description="Thioredoxin" evidence="6">
    <location>
        <begin position="31"/>
        <end position="192"/>
    </location>
</feature>
<comment type="similarity">
    <text evidence="1">Belongs to the SCO1/2 family.</text>
</comment>
<dbReference type="EMBL" id="CP157355">
    <property type="protein sequence ID" value="XBM01040.1"/>
    <property type="molecule type" value="Genomic_DNA"/>
</dbReference>
<dbReference type="RefSeq" id="WP_348945361.1">
    <property type="nucleotide sequence ID" value="NZ_CP157355.1"/>
</dbReference>
<dbReference type="InterPro" id="IPR036249">
    <property type="entry name" value="Thioredoxin-like_sf"/>
</dbReference>
<feature type="signal peptide" evidence="5">
    <location>
        <begin position="1"/>
        <end position="20"/>
    </location>
</feature>
<gene>
    <name evidence="7" type="ORF">ABHF33_01795</name>
</gene>
<feature type="binding site" evidence="3">
    <location>
        <position position="156"/>
    </location>
    <ligand>
        <name>Cu cation</name>
        <dbReference type="ChEBI" id="CHEBI:23378"/>
    </ligand>
</feature>
<organism evidence="7">
    <name type="scientific">Chitinibacter mangrovi</name>
    <dbReference type="NCBI Taxonomy" id="3153927"/>
    <lineage>
        <taxon>Bacteria</taxon>
        <taxon>Pseudomonadati</taxon>
        <taxon>Pseudomonadota</taxon>
        <taxon>Betaproteobacteria</taxon>
        <taxon>Neisseriales</taxon>
        <taxon>Chitinibacteraceae</taxon>
        <taxon>Chitinibacter</taxon>
    </lineage>
</organism>
<dbReference type="InterPro" id="IPR003782">
    <property type="entry name" value="SCO1/SenC"/>
</dbReference>
<feature type="disulfide bond" description="Redox-active" evidence="4">
    <location>
        <begin position="69"/>
        <end position="73"/>
    </location>
</feature>
<dbReference type="SUPFAM" id="SSF52833">
    <property type="entry name" value="Thioredoxin-like"/>
    <property type="match status" value="1"/>
</dbReference>
<keyword evidence="3" id="KW-0479">Metal-binding</keyword>
<evidence type="ECO:0000259" key="6">
    <source>
        <dbReference type="PROSITE" id="PS51352"/>
    </source>
</evidence>
<keyword evidence="2 3" id="KW-0186">Copper</keyword>
<proteinExistence type="inferred from homology"/>
<sequence>MKNRIFATIAALLCALTLLACSKPQFQGSDLSQTKIGGEFELVDHHGKTVRLADYAGKVVVIFFGYTSCPDVCPTTLAELRTTMAELKEKAKDVQVLFISVDPERDTQSLLSQYVPAFHPSFIGLSGSKAQIDAAVKSYRAIYQKQGKDKNYTVDHTAGSYLIDRSGQTRVLVNYGAGAATFTHDIQLLLAE</sequence>
<evidence type="ECO:0000256" key="3">
    <source>
        <dbReference type="PIRSR" id="PIRSR603782-1"/>
    </source>
</evidence>